<dbReference type="AlphaFoldDB" id="A0A1R0GRA4"/>
<sequence length="80" mass="9182">MNFVYIELKGVLQLWGQITLHLDGRIGWRWAAVPQCPDRERGQTAASRAQLGPQANRTPRQYKSRNQRMDSWSEMAIGPS</sequence>
<protein>
    <submittedName>
        <fullName evidence="2">Uncharacterized protein</fullName>
    </submittedName>
</protein>
<comment type="caution">
    <text evidence="2">The sequence shown here is derived from an EMBL/GenBank/DDBJ whole genome shotgun (WGS) entry which is preliminary data.</text>
</comment>
<organism evidence="2 3">
    <name type="scientific">Smittium mucronatum</name>
    <dbReference type="NCBI Taxonomy" id="133383"/>
    <lineage>
        <taxon>Eukaryota</taxon>
        <taxon>Fungi</taxon>
        <taxon>Fungi incertae sedis</taxon>
        <taxon>Zoopagomycota</taxon>
        <taxon>Kickxellomycotina</taxon>
        <taxon>Harpellomycetes</taxon>
        <taxon>Harpellales</taxon>
        <taxon>Legeriomycetaceae</taxon>
        <taxon>Smittium</taxon>
    </lineage>
</organism>
<name>A0A1R0GRA4_9FUNG</name>
<dbReference type="EMBL" id="LSSL01004481">
    <property type="protein sequence ID" value="OLY79422.1"/>
    <property type="molecule type" value="Genomic_DNA"/>
</dbReference>
<evidence type="ECO:0000256" key="1">
    <source>
        <dbReference type="SAM" id="MobiDB-lite"/>
    </source>
</evidence>
<feature type="region of interest" description="Disordered" evidence="1">
    <location>
        <begin position="37"/>
        <end position="80"/>
    </location>
</feature>
<reference evidence="2 3" key="1">
    <citation type="journal article" date="2016" name="Mol. Biol. Evol.">
        <title>Genome-Wide Survey of Gut Fungi (Harpellales) Reveals the First Horizontally Transferred Ubiquitin Gene from a Mosquito Host.</title>
        <authorList>
            <person name="Wang Y."/>
            <person name="White M.M."/>
            <person name="Kvist S."/>
            <person name="Moncalvo J.M."/>
        </authorList>
    </citation>
    <scope>NUCLEOTIDE SEQUENCE [LARGE SCALE GENOMIC DNA]</scope>
    <source>
        <strain evidence="2 3">ALG-7-W6</strain>
    </source>
</reference>
<keyword evidence="3" id="KW-1185">Reference proteome</keyword>
<accession>A0A1R0GRA4</accession>
<evidence type="ECO:0000313" key="3">
    <source>
        <dbReference type="Proteomes" id="UP000187455"/>
    </source>
</evidence>
<gene>
    <name evidence="2" type="ORF">AYI68_g6507</name>
</gene>
<dbReference type="Proteomes" id="UP000187455">
    <property type="component" value="Unassembled WGS sequence"/>
</dbReference>
<evidence type="ECO:0000313" key="2">
    <source>
        <dbReference type="EMBL" id="OLY79422.1"/>
    </source>
</evidence>
<proteinExistence type="predicted"/>